<dbReference type="GO" id="GO:0000407">
    <property type="term" value="C:phagophore assembly site"/>
    <property type="evidence" value="ECO:0007669"/>
    <property type="project" value="UniProtKB-SubCell"/>
</dbReference>
<keyword evidence="11" id="KW-0539">Nucleus</keyword>
<sequence>MYGPPEFKRMIQFIWDPEPQNTDHDHEIVCLGQHYSPLSKTQASTLPTPSNTAICSDGETLSNETQSSNNEKNIINDVATSKQESVDVATVAASSNTITAADTVSTSTPTTSSTNLDLQPLPPTEWPSDFLDDSGSRIWLTYRTSFPLIPKSRNGPSPVSIGGIFRGSGIDLNGFTSDVGWGCMIRTSQSLLANCLLLLELGRDWRRPNTPETLDPNEVRIISLFADDPACPFSIHNFVRHGEAACGKRPGEWFGPSAAASSIKALAQQYRSNKNNKVTTAEDKVEEEEQLPGRNKEKQLRVFISSGSDVYEKPFLQTAYDEKTKTFHPTLILLGLRLGIDKVNKVYWESVKAILECPHAVGIAGGRPSSSHYFYGYQGNNLFYLDPHFPKPALVPSKLTCEAIDTVHSKRIRLLNLSEMDPSMLVGVLIKNRNDWEEWKRHVKNSPQQAIIHISPHPVDLRRQSVSVSNDDDGEFIDVMLEPEEEEEGDALIEGDSKEIFLDSENTDAAATAKVAVTTQDEVIDETTHDRDTSGELLESNDEPVVVLPQSLDIPNTISSSVLISVEKIYNDDAKDLQSKEVRTPINSDTSSVFLRPKFQDSDYEYCRREEEPVVVVVKNNEGFPTISRDCTTKGGSNNNDDNDTNCGKEKRDDIDHDHVDNSFHDVGKEDVEAIQPTGTYQFTEKDEEGFQKLTVSLGRESIHEEADEVDIQSIDDTLTQSIVTAIAIKPTLATASVTTDSALASSPKDEKEVTAASTKTTMTTTTALAIPIPGGGPLIHSGMLGMDGTTNNTPKEGTYGGDFLEPSSHSSIEHVGIPTSYPSGVVMGAAVSSLSSTTSSEAVVLGPSSVSSSSIFIDDGYHKVFAPSSVTSTFSMSAYMVERPAVGEEEDDRGLVDVSNRSLLQQRPQGPVPMLSTSSSTVSISGLAQLSKNGMPGFQTVDSASVRRDGMRHGYDDWEYT</sequence>
<comment type="catalytic activity">
    <reaction evidence="10">
        <text>[protein]-C-terminal L-amino acid-glycyl-phosphatidylethanolamide + H2O = [protein]-C-terminal L-amino acid-glycine + a 1,2-diacyl-sn-glycero-3-phosphoethanolamine</text>
        <dbReference type="Rhea" id="RHEA:67548"/>
        <dbReference type="Rhea" id="RHEA-COMP:17323"/>
        <dbReference type="Rhea" id="RHEA-COMP:17324"/>
        <dbReference type="ChEBI" id="CHEBI:15377"/>
        <dbReference type="ChEBI" id="CHEBI:64612"/>
        <dbReference type="ChEBI" id="CHEBI:172940"/>
        <dbReference type="ChEBI" id="CHEBI:172941"/>
    </reaction>
    <physiologicalReaction direction="left-to-right" evidence="10">
        <dbReference type="Rhea" id="RHEA:67549"/>
    </physiologicalReaction>
</comment>
<dbReference type="GO" id="GO:0000045">
    <property type="term" value="P:autophagosome assembly"/>
    <property type="evidence" value="ECO:0007669"/>
    <property type="project" value="TreeGrafter"/>
</dbReference>
<dbReference type="Pfam" id="PF03416">
    <property type="entry name" value="Peptidase_C54"/>
    <property type="match status" value="1"/>
</dbReference>
<dbReference type="GeneID" id="43582459"/>
<evidence type="ECO:0000256" key="9">
    <source>
        <dbReference type="ARBA" id="ARBA00023006"/>
    </source>
</evidence>
<name>A0A5E8BXV0_9ASCO</name>
<dbReference type="GO" id="GO:0004197">
    <property type="term" value="F:cysteine-type endopeptidase activity"/>
    <property type="evidence" value="ECO:0007669"/>
    <property type="project" value="TreeGrafter"/>
</dbReference>
<keyword evidence="8" id="KW-0653">Protein transport</keyword>
<dbReference type="EMBL" id="CABVLU010000003">
    <property type="protein sequence ID" value="VVT53575.1"/>
    <property type="molecule type" value="Genomic_DNA"/>
</dbReference>
<comment type="similarity">
    <text evidence="2 11">Belongs to the peptidase C54 family.</text>
</comment>
<dbReference type="GO" id="GO:0015031">
    <property type="term" value="P:protein transport"/>
    <property type="evidence" value="ECO:0007669"/>
    <property type="project" value="UniProtKB-KW"/>
</dbReference>
<evidence type="ECO:0000256" key="11">
    <source>
        <dbReference type="RuleBase" id="RU363115"/>
    </source>
</evidence>
<dbReference type="Proteomes" id="UP000398389">
    <property type="component" value="Unassembled WGS sequence"/>
</dbReference>
<evidence type="ECO:0000256" key="8">
    <source>
        <dbReference type="ARBA" id="ARBA00022927"/>
    </source>
</evidence>
<keyword evidence="7" id="KW-0788">Thiol protease</keyword>
<dbReference type="PANTHER" id="PTHR22624:SF49">
    <property type="entry name" value="CYSTEINE PROTEASE"/>
    <property type="match status" value="1"/>
</dbReference>
<keyword evidence="6 11" id="KW-0378">Hydrolase</keyword>
<evidence type="ECO:0000256" key="10">
    <source>
        <dbReference type="ARBA" id="ARBA00029362"/>
    </source>
</evidence>
<dbReference type="InterPro" id="IPR038765">
    <property type="entry name" value="Papain-like_cys_pep_sf"/>
</dbReference>
<dbReference type="GO" id="GO:0019786">
    <property type="term" value="F:protein-phosphatidylethanolamide deconjugating activity"/>
    <property type="evidence" value="ECO:0007669"/>
    <property type="project" value="InterPro"/>
</dbReference>
<evidence type="ECO:0000256" key="3">
    <source>
        <dbReference type="ARBA" id="ARBA00022448"/>
    </source>
</evidence>
<evidence type="ECO:0000256" key="1">
    <source>
        <dbReference type="ARBA" id="ARBA00004329"/>
    </source>
</evidence>
<evidence type="ECO:0000259" key="13">
    <source>
        <dbReference type="Pfam" id="PF03416"/>
    </source>
</evidence>
<dbReference type="PANTHER" id="PTHR22624">
    <property type="entry name" value="CYSTEINE PROTEASE ATG4"/>
    <property type="match status" value="1"/>
</dbReference>
<protein>
    <recommendedName>
        <fullName evidence="11">Cysteine protease</fullName>
        <ecNumber evidence="11">3.4.22.-</ecNumber>
    </recommendedName>
</protein>
<keyword evidence="3" id="KW-0813">Transport</keyword>
<dbReference type="InterPro" id="IPR005078">
    <property type="entry name" value="Peptidase_C54"/>
</dbReference>
<evidence type="ECO:0000313" key="15">
    <source>
        <dbReference type="Proteomes" id="UP000398389"/>
    </source>
</evidence>
<evidence type="ECO:0000256" key="2">
    <source>
        <dbReference type="ARBA" id="ARBA00010958"/>
    </source>
</evidence>
<dbReference type="EC" id="3.4.22.-" evidence="11"/>
<comment type="function">
    <text evidence="11">Required for selective autophagic degradation of the nucleus (nucleophagy) as well as for mitophagy which contributes to regulate mitochondrial quantity and quality by eliminating the mitochondria to a basal level to fulfill cellular energy requirements and preventing excess ROS production.</text>
</comment>
<dbReference type="OrthoDB" id="2960936at2759"/>
<feature type="compositionally biased region" description="Low complexity" evidence="12">
    <location>
        <begin position="103"/>
        <end position="114"/>
    </location>
</feature>
<evidence type="ECO:0000256" key="6">
    <source>
        <dbReference type="ARBA" id="ARBA00022801"/>
    </source>
</evidence>
<evidence type="ECO:0000256" key="7">
    <source>
        <dbReference type="ARBA" id="ARBA00022807"/>
    </source>
</evidence>
<keyword evidence="5 11" id="KW-0645">Protease</keyword>
<comment type="subcellular location">
    <subcellularLocation>
        <location evidence="11">Nucleus</location>
    </subcellularLocation>
    <subcellularLocation>
        <location evidence="11">Cytoplasm</location>
    </subcellularLocation>
    <subcellularLocation>
        <location evidence="1">Preautophagosomal structure</location>
    </subcellularLocation>
</comment>
<keyword evidence="15" id="KW-1185">Reference proteome</keyword>
<organism evidence="14 15">
    <name type="scientific">Magnusiomyces paraingens</name>
    <dbReference type="NCBI Taxonomy" id="2606893"/>
    <lineage>
        <taxon>Eukaryota</taxon>
        <taxon>Fungi</taxon>
        <taxon>Dikarya</taxon>
        <taxon>Ascomycota</taxon>
        <taxon>Saccharomycotina</taxon>
        <taxon>Dipodascomycetes</taxon>
        <taxon>Dipodascales</taxon>
        <taxon>Dipodascaceae</taxon>
        <taxon>Magnusiomyces</taxon>
    </lineage>
</organism>
<dbReference type="GO" id="GO:0016485">
    <property type="term" value="P:protein processing"/>
    <property type="evidence" value="ECO:0007669"/>
    <property type="project" value="TreeGrafter"/>
</dbReference>
<feature type="domain" description="Peptidase C54 catalytic" evidence="13">
    <location>
        <begin position="128"/>
        <end position="441"/>
    </location>
</feature>
<evidence type="ECO:0000256" key="4">
    <source>
        <dbReference type="ARBA" id="ARBA00022490"/>
    </source>
</evidence>
<evidence type="ECO:0000256" key="5">
    <source>
        <dbReference type="ARBA" id="ARBA00022670"/>
    </source>
</evidence>
<keyword evidence="4 11" id="KW-0963">Cytoplasm</keyword>
<feature type="compositionally biased region" description="Basic and acidic residues" evidence="12">
    <location>
        <begin position="647"/>
        <end position="659"/>
    </location>
</feature>
<dbReference type="GO" id="GO:0005634">
    <property type="term" value="C:nucleus"/>
    <property type="evidence" value="ECO:0007669"/>
    <property type="project" value="UniProtKB-SubCell"/>
</dbReference>
<dbReference type="GO" id="GO:0000423">
    <property type="term" value="P:mitophagy"/>
    <property type="evidence" value="ECO:0007669"/>
    <property type="project" value="TreeGrafter"/>
</dbReference>
<dbReference type="RefSeq" id="XP_031854250.1">
    <property type="nucleotide sequence ID" value="XM_031998359.1"/>
</dbReference>
<dbReference type="GO" id="GO:0035973">
    <property type="term" value="P:aggrephagy"/>
    <property type="evidence" value="ECO:0007669"/>
    <property type="project" value="TreeGrafter"/>
</dbReference>
<gene>
    <name evidence="14" type="ORF">SAPINGB_P003643</name>
</gene>
<dbReference type="AlphaFoldDB" id="A0A5E8BXV0"/>
<reference evidence="14 15" key="1">
    <citation type="submission" date="2019-09" db="EMBL/GenBank/DDBJ databases">
        <authorList>
            <person name="Brejova B."/>
        </authorList>
    </citation>
    <scope>NUCLEOTIDE SEQUENCE [LARGE SCALE GENOMIC DNA]</scope>
</reference>
<keyword evidence="9" id="KW-0072">Autophagy</keyword>
<evidence type="ECO:0000313" key="14">
    <source>
        <dbReference type="EMBL" id="VVT53575.1"/>
    </source>
</evidence>
<evidence type="ECO:0000256" key="12">
    <source>
        <dbReference type="SAM" id="MobiDB-lite"/>
    </source>
</evidence>
<proteinExistence type="inferred from homology"/>
<feature type="region of interest" description="Disordered" evidence="12">
    <location>
        <begin position="629"/>
        <end position="659"/>
    </location>
</feature>
<feature type="region of interest" description="Disordered" evidence="12">
    <location>
        <begin position="103"/>
        <end position="124"/>
    </location>
</feature>
<dbReference type="GO" id="GO:0034727">
    <property type="term" value="P:piecemeal microautophagy of the nucleus"/>
    <property type="evidence" value="ECO:0007669"/>
    <property type="project" value="TreeGrafter"/>
</dbReference>
<dbReference type="InterPro" id="IPR046792">
    <property type="entry name" value="Peptidase_C54_cat"/>
</dbReference>
<accession>A0A5E8BXV0</accession>
<dbReference type="SUPFAM" id="SSF54001">
    <property type="entry name" value="Cysteine proteinases"/>
    <property type="match status" value="1"/>
</dbReference>